<dbReference type="Proteomes" id="UP000003457">
    <property type="component" value="Unassembled WGS sequence"/>
</dbReference>
<dbReference type="InterPro" id="IPR026588">
    <property type="entry name" value="Choice_anch_A"/>
</dbReference>
<dbReference type="NCBIfam" id="TIGR04215">
    <property type="entry name" value="choice_anch_A"/>
    <property type="match status" value="1"/>
</dbReference>
<organism evidence="7 8">
    <name type="scientific">Bifidobacterium dentium JCVIHMP022</name>
    <dbReference type="NCBI Taxonomy" id="553191"/>
    <lineage>
        <taxon>Bacteria</taxon>
        <taxon>Bacillati</taxon>
        <taxon>Actinomycetota</taxon>
        <taxon>Actinomycetes</taxon>
        <taxon>Bifidobacteriales</taxon>
        <taxon>Bifidobacteriaceae</taxon>
        <taxon>Bifidobacterium</taxon>
    </lineage>
</organism>
<evidence type="ECO:0000259" key="6">
    <source>
        <dbReference type="Pfam" id="PF17802"/>
    </source>
</evidence>
<dbReference type="Pfam" id="PF02368">
    <property type="entry name" value="Big_2"/>
    <property type="match status" value="1"/>
</dbReference>
<feature type="domain" description="BIG2" evidence="5">
    <location>
        <begin position="764"/>
        <end position="833"/>
    </location>
</feature>
<dbReference type="PANTHER" id="PTHR36108">
    <property type="entry name" value="COLOSSIN-B-RELATED"/>
    <property type="match status" value="1"/>
</dbReference>
<feature type="domain" description="SpaA-like prealbumin fold" evidence="6">
    <location>
        <begin position="1083"/>
        <end position="1169"/>
    </location>
</feature>
<dbReference type="GO" id="GO:0005975">
    <property type="term" value="P:carbohydrate metabolic process"/>
    <property type="evidence" value="ECO:0007669"/>
    <property type="project" value="UniProtKB-ARBA"/>
</dbReference>
<dbReference type="InterPro" id="IPR003343">
    <property type="entry name" value="Big_2"/>
</dbReference>
<dbReference type="Gene3D" id="2.60.40.10">
    <property type="entry name" value="Immunoglobulins"/>
    <property type="match status" value="3"/>
</dbReference>
<evidence type="ECO:0000256" key="2">
    <source>
        <dbReference type="ARBA" id="ARBA00022525"/>
    </source>
</evidence>
<proteinExistence type="inferred from homology"/>
<accession>A0AB72Z186</accession>
<comment type="similarity">
    <text evidence="1">Belongs to the serine-aspartate repeat-containing protein (SDr) family.</text>
</comment>
<dbReference type="InterPro" id="IPR008964">
    <property type="entry name" value="Invasin/intimin_cell_adhesion"/>
</dbReference>
<name>A0AB72Z186_9BIFI</name>
<dbReference type="SUPFAM" id="SSF49373">
    <property type="entry name" value="Invasin/intimin cell-adhesion fragments"/>
    <property type="match status" value="1"/>
</dbReference>
<dbReference type="Pfam" id="PF17802">
    <property type="entry name" value="SpaA"/>
    <property type="match status" value="3"/>
</dbReference>
<evidence type="ECO:0000313" key="7">
    <source>
        <dbReference type="EMBL" id="EFO77858.1"/>
    </source>
</evidence>
<feature type="domain" description="SpaA-like prealbumin fold" evidence="6">
    <location>
        <begin position="1188"/>
        <end position="1300"/>
    </location>
</feature>
<dbReference type="PANTHER" id="PTHR36108:SF13">
    <property type="entry name" value="COLOSSIN-B-RELATED"/>
    <property type="match status" value="1"/>
</dbReference>
<evidence type="ECO:0000259" key="5">
    <source>
        <dbReference type="Pfam" id="PF02368"/>
    </source>
</evidence>
<evidence type="ECO:0000256" key="3">
    <source>
        <dbReference type="ARBA" id="ARBA00022729"/>
    </source>
</evidence>
<dbReference type="InterPro" id="IPR041033">
    <property type="entry name" value="SpaA_PFL_dom_1"/>
</dbReference>
<dbReference type="EMBL" id="AEHJ01000018">
    <property type="protein sequence ID" value="EFO77858.1"/>
    <property type="molecule type" value="Genomic_DNA"/>
</dbReference>
<evidence type="ECO:0000256" key="1">
    <source>
        <dbReference type="ARBA" id="ARBA00007257"/>
    </source>
</evidence>
<dbReference type="Gene3D" id="2.60.40.1080">
    <property type="match status" value="2"/>
</dbReference>
<feature type="transmembrane region" description="Helical" evidence="4">
    <location>
        <begin position="1324"/>
        <end position="1343"/>
    </location>
</feature>
<comment type="caution">
    <text evidence="7">The sequence shown here is derived from an EMBL/GenBank/DDBJ whole genome shotgun (WGS) entry which is preliminary data.</text>
</comment>
<keyword evidence="2" id="KW-0964">Secreted</keyword>
<keyword evidence="4" id="KW-0812">Transmembrane</keyword>
<gene>
    <name evidence="7" type="ORF">HMPREF9003_1525</name>
</gene>
<evidence type="ECO:0000256" key="4">
    <source>
        <dbReference type="SAM" id="Phobius"/>
    </source>
</evidence>
<feature type="domain" description="SpaA-like prealbumin fold" evidence="6">
    <location>
        <begin position="593"/>
        <end position="689"/>
    </location>
</feature>
<keyword evidence="4" id="KW-1133">Transmembrane helix</keyword>
<sequence>MFEGDEMRQLLTNGVIGAGLRHCSGMRMKEASAASRAHALTAAILAVSMMATVALTALIPVCSAKADDTLADGAIFVPSNISMGDNGTSVNDVDTGLATFVGRDFYVGKPKEGDRQSLTADSIDGSWAAEMEGQTFVRGRYMQRAQKGFFTIGTVAFGAQYQPANGSTILAVEGTNSAFDNSVQSIVQAWPSTITGTSTQGGGILQVRRNNEWSNFSTKLAGSRTKVWGTADNDDTIKLRSIYQYGYSNTNDSDAQWNIKDFSTVKDGQGNSIDIYGTKVTNDSATQKSWTSNGTVVSGFAPAQSEYVRKKYDYDKYDAFAKNEAEKNNGKRTWAAGRGAETSFSTYKASMDFAQDSERLLTFTGDGTSSLQIFEVSASLLNVNNDKGLDFWFRNIPENASILINVVDDTTGANTPIVMRTGWRFWYGGTASSDISDGNVYEISNGYVTGSDSQTESALYSKVAQKIMWNFADASSVTIMGGTTQNASNVNLTKLHADRANDWYTQETSMSGSSVTDDPAAAMLGSIMVPNGSFESHVTTNGRVYVGQDFMMYNPTQATMNGTLAKTASIIDMDQERHNFPWAASYNPQGVRIKWNKVDSDGNKLKAGTTWAVYGSLSAATSADPTVKPLTTVGDNIANDADSTVGVIEPMTDLNPNSTYYIKETGTIEGYVQNTNIYRIVAGEAGGTYSTIDKVYNSAGIEITDNDSRLLHLNTGIVNKASGTAVEWKKTDAEQDSATLTGSTWQLKATSGSDANKTWTIDDNRVKVTKVTVNGGADVSMESSTTQTVAATVLPEGTPQSVTWSSTAPDVASVTAGTITALTKGKTTIRACSTSDASVCGSITVTVTDPEVATLSVTNESGETVANGDMISLTQGGSITLTATVTPDSVTPVWKVKDFAVASLTADSATSTSDGAIRAKSVTINALQAGIAAITVSAGDKTNTFQVQVQKLKAMVYFPKSWKTWSSYYLAYWDSTGSTQYFEKMSISSCNSNYYSVSIPLSQAGSSWRFKVIGGSNWTNAGNNRIWPDAKVGSEIKFSGTQTNTLYVGIQGGGTASSDLPSGCSIASQSNESRIAVVSVADESNQQLEPVTYLLAKSADPMIASSDNTVDCSNDGHRCDVNSNPGEFKIEDVADGDYELTETTAPDGYDKSDETYRFTVANGQVTWTNPSGVTSGATALIVNTRKTGSVTWNKVSSEASDTKLGGSEWKLTQLSTWNAAISQYEKLPNGVEHAIADCAENCGTDSFHDIASGKGEFNVTGLPWGEYQLIETKAPDGFNLTNAVTTFTVGPNSGSVSLSVDGGNIANTPSVTLPEAGGGGDMKIYAAGLLAAVVAIMAGLLALEAKERQQ</sequence>
<protein>
    <submittedName>
        <fullName evidence="7">LPXTG-motif cell wall anchor domain protein</fullName>
    </submittedName>
</protein>
<keyword evidence="4" id="KW-0472">Membrane</keyword>
<reference evidence="7 8" key="1">
    <citation type="submission" date="2010-10" db="EMBL/GenBank/DDBJ databases">
        <authorList>
            <person name="Durkin A.S."/>
            <person name="Madupu R."/>
            <person name="Torralba M."/>
            <person name="Gillis M."/>
            <person name="Methe B."/>
            <person name="Sutton G."/>
            <person name="Nelson K.E."/>
        </authorList>
    </citation>
    <scope>NUCLEOTIDE SEQUENCE [LARGE SCALE GENOMIC DNA]</scope>
    <source>
        <strain evidence="7 8">JCVIHMP022</strain>
    </source>
</reference>
<dbReference type="InterPro" id="IPR013783">
    <property type="entry name" value="Ig-like_fold"/>
</dbReference>
<feature type="transmembrane region" description="Helical" evidence="4">
    <location>
        <begin position="37"/>
        <end position="59"/>
    </location>
</feature>
<keyword evidence="3" id="KW-0732">Signal</keyword>
<evidence type="ECO:0000313" key="8">
    <source>
        <dbReference type="Proteomes" id="UP000003457"/>
    </source>
</evidence>